<comment type="caution">
    <text evidence="5">The sequence shown here is derived from an EMBL/GenBank/DDBJ whole genome shotgun (WGS) entry which is preliminary data.</text>
</comment>
<dbReference type="AlphaFoldDB" id="A0A3E2B723"/>
<dbReference type="SUPFAM" id="SSF46785">
    <property type="entry name" value="Winged helix' DNA-binding domain"/>
    <property type="match status" value="1"/>
</dbReference>
<evidence type="ECO:0000256" key="3">
    <source>
        <dbReference type="ARBA" id="ARBA00023163"/>
    </source>
</evidence>
<evidence type="ECO:0000256" key="2">
    <source>
        <dbReference type="ARBA" id="ARBA00023125"/>
    </source>
</evidence>
<dbReference type="Pfam" id="PF22381">
    <property type="entry name" value="Staph_reg_Sar_Rot"/>
    <property type="match status" value="1"/>
</dbReference>
<dbReference type="PROSITE" id="PS50995">
    <property type="entry name" value="HTH_MARR_2"/>
    <property type="match status" value="1"/>
</dbReference>
<keyword evidence="3" id="KW-0804">Transcription</keyword>
<dbReference type="GO" id="GO:0003700">
    <property type="term" value="F:DNA-binding transcription factor activity"/>
    <property type="evidence" value="ECO:0007669"/>
    <property type="project" value="InterPro"/>
</dbReference>
<dbReference type="InterPro" id="IPR039422">
    <property type="entry name" value="MarR/SlyA-like"/>
</dbReference>
<dbReference type="GeneID" id="97994427"/>
<feature type="domain" description="HTH marR-type" evidence="4">
    <location>
        <begin position="1"/>
        <end position="148"/>
    </location>
</feature>
<evidence type="ECO:0000313" key="5">
    <source>
        <dbReference type="EMBL" id="RFT07843.1"/>
    </source>
</evidence>
<organism evidence="5 6">
    <name type="scientific">Evtepia gabavorous</name>
    <dbReference type="NCBI Taxonomy" id="2211183"/>
    <lineage>
        <taxon>Bacteria</taxon>
        <taxon>Bacillati</taxon>
        <taxon>Bacillota</taxon>
        <taxon>Clostridia</taxon>
        <taxon>Eubacteriales</taxon>
        <taxon>Evtepia</taxon>
    </lineage>
</organism>
<evidence type="ECO:0000259" key="4">
    <source>
        <dbReference type="PROSITE" id="PS50995"/>
    </source>
</evidence>
<sequence length="157" mass="17623">MRADSTSLCNGDASFAVINACYVLTDQYRCILSDLGKEHHLTENEMLVLVHLALYPDARTQKKLQATNLPLSVSSICRMVDSLRRKGYLSTCLDENDRRSWIIHLEQKGRALAEEFRQCLHQRLGNVFQEIPGFDVQSFAAVMSQAAAFVQQSTATA</sequence>
<dbReference type="RefSeq" id="WP_117141553.1">
    <property type="nucleotide sequence ID" value="NZ_CAKXKJ010000002.1"/>
</dbReference>
<dbReference type="PANTHER" id="PTHR33164">
    <property type="entry name" value="TRANSCRIPTIONAL REGULATOR, MARR FAMILY"/>
    <property type="match status" value="1"/>
</dbReference>
<protein>
    <recommendedName>
        <fullName evidence="4">HTH marR-type domain-containing protein</fullName>
    </recommendedName>
</protein>
<accession>A0A3E2B723</accession>
<dbReference type="GO" id="GO:0006950">
    <property type="term" value="P:response to stress"/>
    <property type="evidence" value="ECO:0007669"/>
    <property type="project" value="TreeGrafter"/>
</dbReference>
<dbReference type="InterPro" id="IPR036388">
    <property type="entry name" value="WH-like_DNA-bd_sf"/>
</dbReference>
<evidence type="ECO:0000313" key="6">
    <source>
        <dbReference type="Proteomes" id="UP000260649"/>
    </source>
</evidence>
<keyword evidence="2" id="KW-0238">DNA-binding</keyword>
<evidence type="ECO:0000256" key="1">
    <source>
        <dbReference type="ARBA" id="ARBA00023015"/>
    </source>
</evidence>
<dbReference type="InterPro" id="IPR000835">
    <property type="entry name" value="HTH_MarR-typ"/>
</dbReference>
<dbReference type="PANTHER" id="PTHR33164:SF43">
    <property type="entry name" value="HTH-TYPE TRANSCRIPTIONAL REPRESSOR YETL"/>
    <property type="match status" value="1"/>
</dbReference>
<dbReference type="InterPro" id="IPR055166">
    <property type="entry name" value="Transc_reg_Sar_Rot_HTH"/>
</dbReference>
<dbReference type="GO" id="GO:0003677">
    <property type="term" value="F:DNA binding"/>
    <property type="evidence" value="ECO:0007669"/>
    <property type="project" value="UniProtKB-KW"/>
</dbReference>
<dbReference type="InterPro" id="IPR036390">
    <property type="entry name" value="WH_DNA-bd_sf"/>
</dbReference>
<dbReference type="OrthoDB" id="9799663at2"/>
<proteinExistence type="predicted"/>
<keyword evidence="6" id="KW-1185">Reference proteome</keyword>
<gene>
    <name evidence="5" type="ORF">DV520_01585</name>
</gene>
<dbReference type="Gene3D" id="1.10.10.10">
    <property type="entry name" value="Winged helix-like DNA-binding domain superfamily/Winged helix DNA-binding domain"/>
    <property type="match status" value="1"/>
</dbReference>
<dbReference type="Proteomes" id="UP000260649">
    <property type="component" value="Unassembled WGS sequence"/>
</dbReference>
<name>A0A3E2B723_9FIRM</name>
<dbReference type="EMBL" id="QQRQ01000001">
    <property type="protein sequence ID" value="RFT07843.1"/>
    <property type="molecule type" value="Genomic_DNA"/>
</dbReference>
<reference evidence="5 6" key="1">
    <citation type="submission" date="2018-07" db="EMBL/GenBank/DDBJ databases">
        <title>GABA Modulating Bacteria of the Human Gut Microbiota.</title>
        <authorList>
            <person name="Strandwitz P."/>
            <person name="Kim K.H."/>
            <person name="Terekhova D."/>
            <person name="Liu J.K."/>
            <person name="Sharma A."/>
            <person name="Levering J."/>
            <person name="Mcdonald D."/>
            <person name="Dietrich D."/>
            <person name="Ramadhar T.R."/>
            <person name="Lekbua A."/>
            <person name="Mroue N."/>
            <person name="Liston C."/>
            <person name="Stewart E.J."/>
            <person name="Dubin M.J."/>
            <person name="Zengler K."/>
            <person name="Knight R."/>
            <person name="Gilbert J.A."/>
            <person name="Clardy J."/>
            <person name="Lewis K."/>
        </authorList>
    </citation>
    <scope>NUCLEOTIDE SEQUENCE [LARGE SCALE GENOMIC DNA]</scope>
    <source>
        <strain evidence="5 6">KLE1738</strain>
    </source>
</reference>
<dbReference type="SMART" id="SM00347">
    <property type="entry name" value="HTH_MARR"/>
    <property type="match status" value="1"/>
</dbReference>
<keyword evidence="1" id="KW-0805">Transcription regulation</keyword>